<evidence type="ECO:0000313" key="1">
    <source>
        <dbReference type="EMBL" id="GAA4483687.1"/>
    </source>
</evidence>
<dbReference type="Proteomes" id="UP001500503">
    <property type="component" value="Unassembled WGS sequence"/>
</dbReference>
<accession>A0ABP8P8C5</accession>
<protein>
    <submittedName>
        <fullName evidence="1">Uncharacterized protein</fullName>
    </submittedName>
</protein>
<organism evidence="1 2">
    <name type="scientific">Actinoallomurus oryzae</name>
    <dbReference type="NCBI Taxonomy" id="502180"/>
    <lineage>
        <taxon>Bacteria</taxon>
        <taxon>Bacillati</taxon>
        <taxon>Actinomycetota</taxon>
        <taxon>Actinomycetes</taxon>
        <taxon>Streptosporangiales</taxon>
        <taxon>Thermomonosporaceae</taxon>
        <taxon>Actinoallomurus</taxon>
    </lineage>
</organism>
<reference evidence="2" key="1">
    <citation type="journal article" date="2019" name="Int. J. Syst. Evol. Microbiol.">
        <title>The Global Catalogue of Microorganisms (GCM) 10K type strain sequencing project: providing services to taxonomists for standard genome sequencing and annotation.</title>
        <authorList>
            <consortium name="The Broad Institute Genomics Platform"/>
            <consortium name="The Broad Institute Genome Sequencing Center for Infectious Disease"/>
            <person name="Wu L."/>
            <person name="Ma J."/>
        </authorList>
    </citation>
    <scope>NUCLEOTIDE SEQUENCE [LARGE SCALE GENOMIC DNA]</scope>
    <source>
        <strain evidence="2">JCM 17933</strain>
    </source>
</reference>
<comment type="caution">
    <text evidence="1">The sequence shown here is derived from an EMBL/GenBank/DDBJ whole genome shotgun (WGS) entry which is preliminary data.</text>
</comment>
<dbReference type="EMBL" id="BAABHF010000009">
    <property type="protein sequence ID" value="GAA4483687.1"/>
    <property type="molecule type" value="Genomic_DNA"/>
</dbReference>
<sequence>METALISACAGFAGVIIGAFFQHFLTKRRTSVDELRKHSRAAAEKLIEKLLQLTHDSELARTPPGFIAYRGPDMNAESLSELKPTQTIQLSEIAALQKQLLDRHLRARVALTVDIMTEPAVRTMFEELGYPEALTALDTIAIGFAIECLASYLRGEKEPRETPEYAMGRVVVEKVKEQAAKHMSEELKRIGEQLRLLSEGDRREAAEIHLGLRGPEGESS</sequence>
<evidence type="ECO:0000313" key="2">
    <source>
        <dbReference type="Proteomes" id="UP001500503"/>
    </source>
</evidence>
<dbReference type="RefSeq" id="WP_345456931.1">
    <property type="nucleotide sequence ID" value="NZ_BAABHF010000009.1"/>
</dbReference>
<keyword evidence="2" id="KW-1185">Reference proteome</keyword>
<gene>
    <name evidence="1" type="ORF">GCM10023191_005680</name>
</gene>
<name>A0ABP8P8C5_9ACTN</name>
<proteinExistence type="predicted"/>